<name>A0ABT9PCN7_9ACTN</name>
<dbReference type="RefSeq" id="WP_307249539.1">
    <property type="nucleotide sequence ID" value="NZ_JAUSQZ010000001.1"/>
</dbReference>
<comment type="caution">
    <text evidence="2">The sequence shown here is derived from an EMBL/GenBank/DDBJ whole genome shotgun (WGS) entry which is preliminary data.</text>
</comment>
<accession>A0ABT9PCN7</accession>
<evidence type="ECO:0000313" key="2">
    <source>
        <dbReference type="EMBL" id="MDP9830469.1"/>
    </source>
</evidence>
<feature type="compositionally biased region" description="Polar residues" evidence="1">
    <location>
        <begin position="21"/>
        <end position="35"/>
    </location>
</feature>
<reference evidence="2 3" key="1">
    <citation type="submission" date="2023-07" db="EMBL/GenBank/DDBJ databases">
        <title>Sequencing the genomes of 1000 actinobacteria strains.</title>
        <authorList>
            <person name="Klenk H.-P."/>
        </authorList>
    </citation>
    <scope>NUCLEOTIDE SEQUENCE [LARGE SCALE GENOMIC DNA]</scope>
    <source>
        <strain evidence="2 3">DSM 44388</strain>
    </source>
</reference>
<gene>
    <name evidence="2" type="ORF">J2S57_006218</name>
</gene>
<proteinExistence type="predicted"/>
<organism evidence="2 3">
    <name type="scientific">Kineosporia succinea</name>
    <dbReference type="NCBI Taxonomy" id="84632"/>
    <lineage>
        <taxon>Bacteria</taxon>
        <taxon>Bacillati</taxon>
        <taxon>Actinomycetota</taxon>
        <taxon>Actinomycetes</taxon>
        <taxon>Kineosporiales</taxon>
        <taxon>Kineosporiaceae</taxon>
        <taxon>Kineosporia</taxon>
    </lineage>
</organism>
<evidence type="ECO:0000256" key="1">
    <source>
        <dbReference type="SAM" id="MobiDB-lite"/>
    </source>
</evidence>
<protein>
    <submittedName>
        <fullName evidence="2">Multidrug efflux pump subunit AcrA (Membrane-fusion protein)</fullName>
    </submittedName>
</protein>
<keyword evidence="3" id="KW-1185">Reference proteome</keyword>
<feature type="region of interest" description="Disordered" evidence="1">
    <location>
        <begin position="21"/>
        <end position="41"/>
    </location>
</feature>
<sequence>MSIGPVSSSVGTSTVIDQQAQMMEQASTTDATQQAVLDRQEERRAQLEAQLQAQQRVEDRQAALDAYGIQQARLQDAILADQDLQATQEAVQEARADQAVTAEQSFDEAAVNALLNNNGNATIATVQDALSEFGQFSTADTEQIPQVQVTSTVTATTTGSDIDTRL</sequence>
<dbReference type="Proteomes" id="UP001235712">
    <property type="component" value="Unassembled WGS sequence"/>
</dbReference>
<dbReference type="EMBL" id="JAUSQZ010000001">
    <property type="protein sequence ID" value="MDP9830469.1"/>
    <property type="molecule type" value="Genomic_DNA"/>
</dbReference>
<evidence type="ECO:0000313" key="3">
    <source>
        <dbReference type="Proteomes" id="UP001235712"/>
    </source>
</evidence>